<sequence length="305" mass="32924">MAPVSQRVRFGDRELTVSHLDKLMYPETGTTKADVIDYYARAAAVLLPHITGRILTRVRYPHGTGDVRFFEKHAPPAVPPWLRTATVPSKTHADGVTYVVADEPAALVWLANLYTIELHTPQWQLDDTAPDSTRRPDRLVIDLDPGEGAGITECVHIAHLVRERLEADGLIAYPKTSGKNGVHLVVPISGTQPAEQVIDYAKALARSLAAAHPRLVTATMGPRNRIGKVLIDWSQNNPAKTTVAAYSLRGQPRPVISTPITWSELDAGNTGPFGPEAVLGRVATLGDLHADVTTPGPPLPVAAGR</sequence>
<organism evidence="2 3">
    <name type="scientific">Stackebrandtia nassauensis (strain DSM 44728 / CIP 108903 / NRRL B-16338 / NBRC 102104 / LLR-40K-21)</name>
    <dbReference type="NCBI Taxonomy" id="446470"/>
    <lineage>
        <taxon>Bacteria</taxon>
        <taxon>Bacillati</taxon>
        <taxon>Actinomycetota</taxon>
        <taxon>Actinomycetes</taxon>
        <taxon>Glycomycetales</taxon>
        <taxon>Glycomycetaceae</taxon>
        <taxon>Stackebrandtia</taxon>
    </lineage>
</organism>
<dbReference type="Gene3D" id="3.90.920.10">
    <property type="entry name" value="DNA primase, PRIM domain"/>
    <property type="match status" value="1"/>
</dbReference>
<dbReference type="HOGENOM" id="CLU_008325_1_2_11"/>
<reference evidence="2 3" key="1">
    <citation type="journal article" date="2009" name="Stand. Genomic Sci.">
        <title>Complete genome sequence of Stackebrandtia nassauensis type strain (LLR-40K-21).</title>
        <authorList>
            <person name="Munk C."/>
            <person name="Lapidus A."/>
            <person name="Copeland A."/>
            <person name="Jando M."/>
            <person name="Mayilraj S."/>
            <person name="Glavina Del Rio T."/>
            <person name="Nolan M."/>
            <person name="Chen F."/>
            <person name="Lucas S."/>
            <person name="Tice H."/>
            <person name="Cheng J.F."/>
            <person name="Han C."/>
            <person name="Detter J.C."/>
            <person name="Bruce D."/>
            <person name="Goodwin L."/>
            <person name="Chain P."/>
            <person name="Pitluck S."/>
            <person name="Goker M."/>
            <person name="Ovchinikova G."/>
            <person name="Pati A."/>
            <person name="Ivanova N."/>
            <person name="Mavromatis K."/>
            <person name="Chen A."/>
            <person name="Palaniappan K."/>
            <person name="Land M."/>
            <person name="Hauser L."/>
            <person name="Chang Y.J."/>
            <person name="Jeffries C.D."/>
            <person name="Bristow J."/>
            <person name="Eisen J.A."/>
            <person name="Markowitz V."/>
            <person name="Hugenholtz P."/>
            <person name="Kyrpides N.C."/>
            <person name="Klenk H.P."/>
        </authorList>
    </citation>
    <scope>NUCLEOTIDE SEQUENCE [LARGE SCALE GENOMIC DNA]</scope>
    <source>
        <strain evidence="3">DSM 44728 / CIP 108903 / NRRL B-16338 / NBRC 102104 / LLR-40K-21</strain>
    </source>
</reference>
<feature type="domain" description="DNA ligase D polymerase" evidence="1">
    <location>
        <begin position="31"/>
        <end position="289"/>
    </location>
</feature>
<dbReference type="InterPro" id="IPR014145">
    <property type="entry name" value="LigD_pol_dom"/>
</dbReference>
<dbReference type="Pfam" id="PF21686">
    <property type="entry name" value="LigD_Prim-Pol"/>
    <property type="match status" value="1"/>
</dbReference>
<dbReference type="PANTHER" id="PTHR42705">
    <property type="entry name" value="BIFUNCTIONAL NON-HOMOLOGOUS END JOINING PROTEIN LIGD"/>
    <property type="match status" value="1"/>
</dbReference>
<gene>
    <name evidence="2" type="ordered locus">Snas_2815</name>
</gene>
<dbReference type="STRING" id="446470.Snas_2815"/>
<dbReference type="eggNOG" id="COG3285">
    <property type="taxonomic scope" value="Bacteria"/>
</dbReference>
<dbReference type="Proteomes" id="UP000000844">
    <property type="component" value="Chromosome"/>
</dbReference>
<dbReference type="OrthoDB" id="9802472at2"/>
<dbReference type="PANTHER" id="PTHR42705:SF2">
    <property type="entry name" value="BIFUNCTIONAL NON-HOMOLOGOUS END JOINING PROTEIN LIGD"/>
    <property type="match status" value="1"/>
</dbReference>
<keyword evidence="3" id="KW-1185">Reference proteome</keyword>
<evidence type="ECO:0000259" key="1">
    <source>
        <dbReference type="Pfam" id="PF21686"/>
    </source>
</evidence>
<protein>
    <submittedName>
        <fullName evidence="2">DNA polymerase LigD, polymerase domain protein</fullName>
    </submittedName>
</protein>
<accession>D3Q8B7</accession>
<dbReference type="EMBL" id="CP001778">
    <property type="protein sequence ID" value="ADD42491.1"/>
    <property type="molecule type" value="Genomic_DNA"/>
</dbReference>
<name>D3Q8B7_STANL</name>
<dbReference type="CDD" id="cd04861">
    <property type="entry name" value="LigD_Pol_like"/>
    <property type="match status" value="1"/>
</dbReference>
<dbReference type="AlphaFoldDB" id="D3Q8B7"/>
<proteinExistence type="predicted"/>
<dbReference type="RefSeq" id="WP_013018062.1">
    <property type="nucleotide sequence ID" value="NC_013947.1"/>
</dbReference>
<evidence type="ECO:0000313" key="3">
    <source>
        <dbReference type="Proteomes" id="UP000000844"/>
    </source>
</evidence>
<dbReference type="KEGG" id="sna:Snas_2815"/>
<dbReference type="InterPro" id="IPR052171">
    <property type="entry name" value="NHEJ_LigD"/>
</dbReference>
<dbReference type="NCBIfam" id="TIGR02778">
    <property type="entry name" value="ligD_pol"/>
    <property type="match status" value="1"/>
</dbReference>
<evidence type="ECO:0000313" key="2">
    <source>
        <dbReference type="EMBL" id="ADD42491.1"/>
    </source>
</evidence>